<evidence type="ECO:0000256" key="7">
    <source>
        <dbReference type="PIRNR" id="PIRNR005091"/>
    </source>
</evidence>
<dbReference type="GO" id="GO:0046872">
    <property type="term" value="F:metal ion binding"/>
    <property type="evidence" value="ECO:0007669"/>
    <property type="project" value="UniProtKB-KW"/>
</dbReference>
<dbReference type="InterPro" id="IPR012160">
    <property type="entry name" value="LtaS-like"/>
</dbReference>
<evidence type="ECO:0000313" key="13">
    <source>
        <dbReference type="EMBL" id="GEM00480.1"/>
    </source>
</evidence>
<dbReference type="Pfam" id="PF00884">
    <property type="entry name" value="Sulfatase"/>
    <property type="match status" value="1"/>
</dbReference>
<evidence type="ECO:0000256" key="10">
    <source>
        <dbReference type="PIRSR" id="PIRSR005091-3"/>
    </source>
</evidence>
<evidence type="ECO:0000313" key="15">
    <source>
        <dbReference type="Proteomes" id="UP000242243"/>
    </source>
</evidence>
<dbReference type="InterPro" id="IPR000917">
    <property type="entry name" value="Sulfatase_N"/>
</dbReference>
<feature type="domain" description="Sulfatase N-terminal" evidence="12">
    <location>
        <begin position="246"/>
        <end position="535"/>
    </location>
</feature>
<feature type="transmembrane region" description="Helical" evidence="11">
    <location>
        <begin position="117"/>
        <end position="135"/>
    </location>
</feature>
<dbReference type="EMBL" id="FOXC01000001">
    <property type="protein sequence ID" value="SFO87805.1"/>
    <property type="molecule type" value="Genomic_DNA"/>
</dbReference>
<keyword evidence="14" id="KW-0808">Transferase</keyword>
<evidence type="ECO:0000256" key="9">
    <source>
        <dbReference type="PIRSR" id="PIRSR005091-2"/>
    </source>
</evidence>
<evidence type="ECO:0000313" key="14">
    <source>
        <dbReference type="EMBL" id="SFO87805.1"/>
    </source>
</evidence>
<organism evidence="14 15">
    <name type="scientific">Halolactibacillus halophilus</name>
    <dbReference type="NCBI Taxonomy" id="306540"/>
    <lineage>
        <taxon>Bacteria</taxon>
        <taxon>Bacillati</taxon>
        <taxon>Bacillota</taxon>
        <taxon>Bacilli</taxon>
        <taxon>Bacillales</taxon>
        <taxon>Bacillaceae</taxon>
        <taxon>Halolactibacillus</taxon>
    </lineage>
</organism>
<evidence type="ECO:0000256" key="3">
    <source>
        <dbReference type="ARBA" id="ARBA00022475"/>
    </source>
</evidence>
<evidence type="ECO:0000256" key="2">
    <source>
        <dbReference type="ARBA" id="ARBA00009983"/>
    </source>
</evidence>
<keyword evidence="4 11" id="KW-0812">Transmembrane</keyword>
<evidence type="ECO:0000256" key="1">
    <source>
        <dbReference type="ARBA" id="ARBA00004651"/>
    </source>
</evidence>
<keyword evidence="3 7" id="KW-1003">Cell membrane</keyword>
<dbReference type="EMBL" id="BJWI01000001">
    <property type="protein sequence ID" value="GEM00480.1"/>
    <property type="molecule type" value="Genomic_DNA"/>
</dbReference>
<keyword evidence="9" id="KW-0479">Metal-binding</keyword>
<name>A0A1I5KS12_9BACI</name>
<reference evidence="14 15" key="1">
    <citation type="submission" date="2016-10" db="EMBL/GenBank/DDBJ databases">
        <authorList>
            <person name="de Groot N.N."/>
        </authorList>
    </citation>
    <scope>NUCLEOTIDE SEQUENCE [LARGE SCALE GENOMIC DNA]</scope>
    <source>
        <strain evidence="14 15">DSM 17073</strain>
    </source>
</reference>
<evidence type="ECO:0000313" key="16">
    <source>
        <dbReference type="Proteomes" id="UP000321547"/>
    </source>
</evidence>
<protein>
    <submittedName>
        <fullName evidence="13">Lipoteichoic acid synthase-like YqgS</fullName>
    </submittedName>
    <submittedName>
        <fullName evidence="14">Phosphoglycerol transferase MdoB</fullName>
    </submittedName>
</protein>
<dbReference type="PANTHER" id="PTHR47371">
    <property type="entry name" value="LIPOTEICHOIC ACID SYNTHASE"/>
    <property type="match status" value="1"/>
</dbReference>
<feature type="binding site" evidence="10">
    <location>
        <position position="470"/>
    </location>
    <ligand>
        <name>Mn(2+)</name>
        <dbReference type="ChEBI" id="CHEBI:29035"/>
    </ligand>
</feature>
<sequence>MFKKLQINQLFVIASLFFGIKTYVIYRFLFNINLENMMQETILFINPFVSAFFMFALSIWFKKKNQVKYIKVIAILGSVILYLNLMFYRNFGDFLTIPILFQGSNAKDLGSSVLNLIEWYDVLLFLDLAAIFYLAKPNVSFTQVTATMRPKRKKFVLSLSVVFLLGNYVLAEIERPQLLQRGFDREYLVKNIGLFNFHLYDIVQQSRSKAQRVLADGNELSEIITYIDEEATDTSETDTFGIAKDKNVIFVWLESLQTFVINNELHGEEVTPFLNDLIDDSYYFENFYHQTEQGKTSDSEFITETSLYPLPSGAVYFTHSENTYQSLPDLLGEAGYNSSVFHANNSSFWNRNVMYDNLGIDHFYDVEAYNVTDANQVGWGLKDKDFFKQSMKYLTSLEEPYYTRMITLTNHHPFTLDEEDATLAPYDSNSKTLNHYFQTVRYLDESLELFFEELKASGEYEDSVIVLMGDHYGISDFHDRSTARYLEKEEITPYDHIQLQRVPMYIHIPGEEGQVISDIAGQIDIKPTLLHLLGIDGSNEIGFGTNLFGENRKEFITLRDGSFIGDDVIYTKDSFYDRSTGEVVETTDALLELKERAQQELTYSDQLIYGDLLRFHDLNK</sequence>
<reference evidence="13 16" key="2">
    <citation type="submission" date="2019-07" db="EMBL/GenBank/DDBJ databases">
        <title>Whole genome shotgun sequence of Halolactibacillus halophilus NBRC 100868.</title>
        <authorList>
            <person name="Hosoyama A."/>
            <person name="Uohara A."/>
            <person name="Ohji S."/>
            <person name="Ichikawa N."/>
        </authorList>
    </citation>
    <scope>NUCLEOTIDE SEQUENCE [LARGE SCALE GENOMIC DNA]</scope>
    <source>
        <strain evidence="13 16">NBRC 100868</strain>
    </source>
</reference>
<proteinExistence type="inferred from homology"/>
<feature type="binding site" evidence="10">
    <location>
        <position position="254"/>
    </location>
    <ligand>
        <name>Mn(2+)</name>
        <dbReference type="ChEBI" id="CHEBI:29035"/>
    </ligand>
</feature>
<dbReference type="Gene3D" id="3.40.720.10">
    <property type="entry name" value="Alkaline Phosphatase, subunit A"/>
    <property type="match status" value="1"/>
</dbReference>
<dbReference type="STRING" id="306540.SAMN05421839_10114"/>
<dbReference type="Gene3D" id="3.30.1120.170">
    <property type="match status" value="1"/>
</dbReference>
<feature type="binding site" evidence="10">
    <location>
        <position position="471"/>
    </location>
    <ligand>
        <name>Mn(2+)</name>
        <dbReference type="ChEBI" id="CHEBI:29035"/>
    </ligand>
</feature>
<evidence type="ECO:0000256" key="11">
    <source>
        <dbReference type="SAM" id="Phobius"/>
    </source>
</evidence>
<dbReference type="CDD" id="cd16015">
    <property type="entry name" value="LTA_synthase"/>
    <property type="match status" value="1"/>
</dbReference>
<dbReference type="PANTHER" id="PTHR47371:SF1">
    <property type="entry name" value="LIPOTEICHOIC ACID SYNTHASE-LIKE YQGS"/>
    <property type="match status" value="1"/>
</dbReference>
<evidence type="ECO:0000256" key="6">
    <source>
        <dbReference type="ARBA" id="ARBA00023136"/>
    </source>
</evidence>
<feature type="transmembrane region" description="Helical" evidence="11">
    <location>
        <begin position="41"/>
        <end position="61"/>
    </location>
</feature>
<evidence type="ECO:0000256" key="4">
    <source>
        <dbReference type="ARBA" id="ARBA00022692"/>
    </source>
</evidence>
<keyword evidence="6 7" id="KW-0472">Membrane</keyword>
<dbReference type="InterPro" id="IPR050448">
    <property type="entry name" value="OpgB/LTA_synthase_biosynth"/>
</dbReference>
<dbReference type="InterPro" id="IPR017850">
    <property type="entry name" value="Alkaline_phosphatase_core_sf"/>
</dbReference>
<dbReference type="AlphaFoldDB" id="A0A1I5KS12"/>
<keyword evidence="5 11" id="KW-1133">Transmembrane helix</keyword>
<dbReference type="GO" id="GO:0005886">
    <property type="term" value="C:plasma membrane"/>
    <property type="evidence" value="ECO:0007669"/>
    <property type="project" value="UniProtKB-SubCell"/>
</dbReference>
<evidence type="ECO:0000259" key="12">
    <source>
        <dbReference type="Pfam" id="PF00884"/>
    </source>
</evidence>
<dbReference type="GO" id="GO:0016740">
    <property type="term" value="F:transferase activity"/>
    <property type="evidence" value="ECO:0007669"/>
    <property type="project" value="UniProtKB-KW"/>
</dbReference>
<dbReference type="Proteomes" id="UP000321547">
    <property type="component" value="Unassembled WGS sequence"/>
</dbReference>
<dbReference type="SUPFAM" id="SSF53649">
    <property type="entry name" value="Alkaline phosphatase-like"/>
    <property type="match status" value="1"/>
</dbReference>
<gene>
    <name evidence="13" type="primary">yqgS</name>
    <name evidence="13" type="ORF">HHA03_00120</name>
    <name evidence="14" type="ORF">SAMN05421839_10114</name>
</gene>
<dbReference type="RefSeq" id="WP_089829136.1">
    <property type="nucleotide sequence ID" value="NZ_BJWI01000001.1"/>
</dbReference>
<feature type="transmembrane region" description="Helical" evidence="11">
    <location>
        <begin position="7"/>
        <end position="29"/>
    </location>
</feature>
<feature type="binding site" evidence="9">
    <location>
        <position position="411"/>
    </location>
    <ligand>
        <name>substrate</name>
    </ligand>
</feature>
<dbReference type="PIRSF" id="PIRSF005091">
    <property type="entry name" value="Mmb_sulf_HI1246"/>
    <property type="match status" value="1"/>
</dbReference>
<comment type="subcellular location">
    <subcellularLocation>
        <location evidence="1">Cell membrane</location>
        <topology evidence="1">Multi-pass membrane protein</topology>
    </subcellularLocation>
</comment>
<feature type="transmembrane region" description="Helical" evidence="11">
    <location>
        <begin position="68"/>
        <end position="88"/>
    </location>
</feature>
<feature type="transmembrane region" description="Helical" evidence="11">
    <location>
        <begin position="155"/>
        <end position="171"/>
    </location>
</feature>
<feature type="binding site" evidence="10">
    <location>
        <position position="296"/>
    </location>
    <ligand>
        <name>Mn(2+)</name>
        <dbReference type="ChEBI" id="CHEBI:29035"/>
    </ligand>
</feature>
<accession>A0A1I5KS12</accession>
<evidence type="ECO:0000256" key="5">
    <source>
        <dbReference type="ARBA" id="ARBA00022989"/>
    </source>
</evidence>
<evidence type="ECO:0000256" key="8">
    <source>
        <dbReference type="PIRSR" id="PIRSR005091-1"/>
    </source>
</evidence>
<feature type="active site" evidence="8">
    <location>
        <position position="296"/>
    </location>
</feature>
<keyword evidence="16" id="KW-1185">Reference proteome</keyword>
<dbReference type="Proteomes" id="UP000242243">
    <property type="component" value="Unassembled WGS sequence"/>
</dbReference>
<dbReference type="OrthoDB" id="5901192at2"/>
<comment type="similarity">
    <text evidence="2 7">Belongs to the LTA synthase family.</text>
</comment>
<keyword evidence="9" id="KW-0464">Manganese</keyword>